<protein>
    <recommendedName>
        <fullName evidence="2">Wall-associated receptor kinase C-terminal domain-containing protein</fullName>
    </recommendedName>
</protein>
<dbReference type="Pfam" id="PF14380">
    <property type="entry name" value="WAK_assoc"/>
    <property type="match status" value="1"/>
</dbReference>
<evidence type="ECO:0000313" key="4">
    <source>
        <dbReference type="Proteomes" id="UP000834106"/>
    </source>
</evidence>
<accession>A0AAD1ZPX8</accession>
<evidence type="ECO:0000259" key="2">
    <source>
        <dbReference type="Pfam" id="PF14380"/>
    </source>
</evidence>
<name>A0AAD1ZPX8_9LAMI</name>
<feature type="domain" description="Wall-associated receptor kinase C-terminal" evidence="2">
    <location>
        <begin position="118"/>
        <end position="212"/>
    </location>
</feature>
<sequence length="265" mass="30439">MCRWKSTLTPNSHDIAEVLDDLQLQVHCSLTASLDETEQQYVKLFVHGTRREDPILDVYLYEDGDYPDVGDAELDDDLDPPQRQRERVSPNLLEEDSINLLNCLSPANNSMYIENPLCGNKSTFSNSSKIHSYFVVGNMLVSDLEESCTVDMVAWASSDIPLQENTSYSAIHDFLAFGFELTWYCALCRECYASKGTCIAEDNQIRCRHYCYEDTPLSERTFRCKLEYYAPKCSFYISHCSPCDWSNNSTKIVMWLTIRTRIDSV</sequence>
<evidence type="ECO:0000313" key="3">
    <source>
        <dbReference type="EMBL" id="CAI9771981.1"/>
    </source>
</evidence>
<dbReference type="AlphaFoldDB" id="A0AAD1ZPX8"/>
<organism evidence="3 4">
    <name type="scientific">Fraxinus pennsylvanica</name>
    <dbReference type="NCBI Taxonomy" id="56036"/>
    <lineage>
        <taxon>Eukaryota</taxon>
        <taxon>Viridiplantae</taxon>
        <taxon>Streptophyta</taxon>
        <taxon>Embryophyta</taxon>
        <taxon>Tracheophyta</taxon>
        <taxon>Spermatophyta</taxon>
        <taxon>Magnoliopsida</taxon>
        <taxon>eudicotyledons</taxon>
        <taxon>Gunneridae</taxon>
        <taxon>Pentapetalae</taxon>
        <taxon>asterids</taxon>
        <taxon>lamiids</taxon>
        <taxon>Lamiales</taxon>
        <taxon>Oleaceae</taxon>
        <taxon>Oleeae</taxon>
        <taxon>Fraxinus</taxon>
    </lineage>
</organism>
<dbReference type="Proteomes" id="UP000834106">
    <property type="component" value="Chromosome 12"/>
</dbReference>
<dbReference type="InterPro" id="IPR032872">
    <property type="entry name" value="WAK_assoc_C"/>
</dbReference>
<gene>
    <name evidence="3" type="ORF">FPE_LOCUS19411</name>
</gene>
<proteinExistence type="predicted"/>
<keyword evidence="4" id="KW-1185">Reference proteome</keyword>
<reference evidence="3" key="1">
    <citation type="submission" date="2023-05" db="EMBL/GenBank/DDBJ databases">
        <authorList>
            <person name="Huff M."/>
        </authorList>
    </citation>
    <scope>NUCLEOTIDE SEQUENCE</scope>
</reference>
<dbReference type="EMBL" id="OU503047">
    <property type="protein sequence ID" value="CAI9771981.1"/>
    <property type="molecule type" value="Genomic_DNA"/>
</dbReference>
<evidence type="ECO:0000256" key="1">
    <source>
        <dbReference type="ARBA" id="ARBA00023180"/>
    </source>
</evidence>
<keyword evidence="1" id="KW-0325">Glycoprotein</keyword>